<protein>
    <submittedName>
        <fullName evidence="1">Uncharacterized protein</fullName>
    </submittedName>
</protein>
<gene>
    <name evidence="1" type="ORF">EVAR_23649_1</name>
</gene>
<name>A0A4C1VKP6_EUMVA</name>
<evidence type="ECO:0000313" key="2">
    <source>
        <dbReference type="Proteomes" id="UP000299102"/>
    </source>
</evidence>
<evidence type="ECO:0000313" key="1">
    <source>
        <dbReference type="EMBL" id="GBP38444.1"/>
    </source>
</evidence>
<accession>A0A4C1VKP6</accession>
<dbReference type="EMBL" id="BGZK01000349">
    <property type="protein sequence ID" value="GBP38444.1"/>
    <property type="molecule type" value="Genomic_DNA"/>
</dbReference>
<sequence>MQVNCGGLMCTSNVTEFDISAAYGTQTVVRYTKGKPGYVCLPVYAPDVAALAEGASGRCLRPIRAISRTTRKLNTNELRS</sequence>
<reference evidence="1 2" key="1">
    <citation type="journal article" date="2019" name="Commun. Biol.">
        <title>The bagworm genome reveals a unique fibroin gene that provides high tensile strength.</title>
        <authorList>
            <person name="Kono N."/>
            <person name="Nakamura H."/>
            <person name="Ohtoshi R."/>
            <person name="Tomita M."/>
            <person name="Numata K."/>
            <person name="Arakawa K."/>
        </authorList>
    </citation>
    <scope>NUCLEOTIDE SEQUENCE [LARGE SCALE GENOMIC DNA]</scope>
</reference>
<dbReference type="Proteomes" id="UP000299102">
    <property type="component" value="Unassembled WGS sequence"/>
</dbReference>
<keyword evidence="2" id="KW-1185">Reference proteome</keyword>
<proteinExistence type="predicted"/>
<comment type="caution">
    <text evidence="1">The sequence shown here is derived from an EMBL/GenBank/DDBJ whole genome shotgun (WGS) entry which is preliminary data.</text>
</comment>
<organism evidence="1 2">
    <name type="scientific">Eumeta variegata</name>
    <name type="common">Bagworm moth</name>
    <name type="synonym">Eumeta japonica</name>
    <dbReference type="NCBI Taxonomy" id="151549"/>
    <lineage>
        <taxon>Eukaryota</taxon>
        <taxon>Metazoa</taxon>
        <taxon>Ecdysozoa</taxon>
        <taxon>Arthropoda</taxon>
        <taxon>Hexapoda</taxon>
        <taxon>Insecta</taxon>
        <taxon>Pterygota</taxon>
        <taxon>Neoptera</taxon>
        <taxon>Endopterygota</taxon>
        <taxon>Lepidoptera</taxon>
        <taxon>Glossata</taxon>
        <taxon>Ditrysia</taxon>
        <taxon>Tineoidea</taxon>
        <taxon>Psychidae</taxon>
        <taxon>Oiketicinae</taxon>
        <taxon>Eumeta</taxon>
    </lineage>
</organism>
<dbReference type="AlphaFoldDB" id="A0A4C1VKP6"/>